<dbReference type="EMBL" id="MCBS01019767">
    <property type="protein sequence ID" value="RKF79987.1"/>
    <property type="molecule type" value="Genomic_DNA"/>
</dbReference>
<evidence type="ECO:0000313" key="1">
    <source>
        <dbReference type="EMBL" id="RKF79987.1"/>
    </source>
</evidence>
<dbReference type="AlphaFoldDB" id="A0A420IZJ9"/>
<evidence type="ECO:0000313" key="2">
    <source>
        <dbReference type="Proteomes" id="UP000285326"/>
    </source>
</evidence>
<accession>A0A420IZJ9</accession>
<dbReference type="Proteomes" id="UP000285326">
    <property type="component" value="Unassembled WGS sequence"/>
</dbReference>
<gene>
    <name evidence="1" type="ORF">GcM1_197009</name>
</gene>
<comment type="caution">
    <text evidence="1">The sequence shown here is derived from an EMBL/GenBank/DDBJ whole genome shotgun (WGS) entry which is preliminary data.</text>
</comment>
<feature type="non-terminal residue" evidence="1">
    <location>
        <position position="70"/>
    </location>
</feature>
<organism evidence="1 2">
    <name type="scientific">Golovinomyces cichoracearum</name>
    <dbReference type="NCBI Taxonomy" id="62708"/>
    <lineage>
        <taxon>Eukaryota</taxon>
        <taxon>Fungi</taxon>
        <taxon>Dikarya</taxon>
        <taxon>Ascomycota</taxon>
        <taxon>Pezizomycotina</taxon>
        <taxon>Leotiomycetes</taxon>
        <taxon>Erysiphales</taxon>
        <taxon>Erysiphaceae</taxon>
        <taxon>Golovinomyces</taxon>
    </lineage>
</organism>
<protein>
    <submittedName>
        <fullName evidence="1">Uncharacterized protein</fullName>
    </submittedName>
</protein>
<proteinExistence type="predicted"/>
<reference evidence="1 2" key="1">
    <citation type="journal article" date="2018" name="BMC Genomics">
        <title>Comparative genome analyses reveal sequence features reflecting distinct modes of host-adaptation between dicot and monocot powdery mildew.</title>
        <authorList>
            <person name="Wu Y."/>
            <person name="Ma X."/>
            <person name="Pan Z."/>
            <person name="Kale S.D."/>
            <person name="Song Y."/>
            <person name="King H."/>
            <person name="Zhang Q."/>
            <person name="Presley C."/>
            <person name="Deng X."/>
            <person name="Wei C.I."/>
            <person name="Xiao S."/>
        </authorList>
    </citation>
    <scope>NUCLEOTIDE SEQUENCE [LARGE SCALE GENOMIC DNA]</scope>
    <source>
        <strain evidence="1">UMSG1</strain>
    </source>
</reference>
<sequence>MPQSSQSTSSSREFFLTTEALSVQSELHKVELNMEIDTGDRQQSVAGTTKNLSMEDVVEISATNRDGWRN</sequence>
<name>A0A420IZJ9_9PEZI</name>